<keyword evidence="3" id="KW-1185">Reference proteome</keyword>
<sequence>NMMEGELDDIIDDYHLFESKQKADKIWCNRARNSLNDANKLYRYLELQTELRNNLNRWLVRNDPVFDCKRYEKELKAIESDIKMKEKVAVSSSEVEEPHLNFTHDQTESLSSPDSQEFVTPKEETSQINEFTTDSIPQQEITHNDNTYSQGPVIASSSNSGNSIGKRKGLREKFRMNNGTNPKIKVTNAMGVVYETDSTSQEDSLEAPQHETALNNEQVQQHNKIMDQEYKKRIEEIKKSSNNNHGNIQPTIQENMVEVGEHDDYFGPARHDPDNEDEFFDH</sequence>
<evidence type="ECO:0000313" key="2">
    <source>
        <dbReference type="EMBL" id="KAJ1909402.1"/>
    </source>
</evidence>
<feature type="compositionally biased region" description="Polar residues" evidence="1">
    <location>
        <begin position="240"/>
        <end position="254"/>
    </location>
</feature>
<accession>A0A9W7ZHQ5</accession>
<feature type="non-terminal residue" evidence="2">
    <location>
        <position position="282"/>
    </location>
</feature>
<feature type="compositionally biased region" description="Basic and acidic residues" evidence="1">
    <location>
        <begin position="259"/>
        <end position="273"/>
    </location>
</feature>
<organism evidence="2 3">
    <name type="scientific">Mycoemilia scoparia</name>
    <dbReference type="NCBI Taxonomy" id="417184"/>
    <lineage>
        <taxon>Eukaryota</taxon>
        <taxon>Fungi</taxon>
        <taxon>Fungi incertae sedis</taxon>
        <taxon>Zoopagomycota</taxon>
        <taxon>Kickxellomycotina</taxon>
        <taxon>Kickxellomycetes</taxon>
        <taxon>Kickxellales</taxon>
        <taxon>Kickxellaceae</taxon>
        <taxon>Mycoemilia</taxon>
    </lineage>
</organism>
<feature type="region of interest" description="Disordered" evidence="1">
    <location>
        <begin position="238"/>
        <end position="282"/>
    </location>
</feature>
<feature type="region of interest" description="Disordered" evidence="1">
    <location>
        <begin position="93"/>
        <end position="126"/>
    </location>
</feature>
<feature type="compositionally biased region" description="Polar residues" evidence="1">
    <location>
        <begin position="108"/>
        <end position="118"/>
    </location>
</feature>
<dbReference type="AlphaFoldDB" id="A0A9W7ZHQ5"/>
<feature type="region of interest" description="Disordered" evidence="1">
    <location>
        <begin position="145"/>
        <end position="166"/>
    </location>
</feature>
<gene>
    <name evidence="2" type="ORF">H4219_006409</name>
</gene>
<dbReference type="EMBL" id="JANBPU010000756">
    <property type="protein sequence ID" value="KAJ1909402.1"/>
    <property type="molecule type" value="Genomic_DNA"/>
</dbReference>
<evidence type="ECO:0000256" key="1">
    <source>
        <dbReference type="SAM" id="MobiDB-lite"/>
    </source>
</evidence>
<reference evidence="2" key="1">
    <citation type="submission" date="2022-07" db="EMBL/GenBank/DDBJ databases">
        <title>Phylogenomic reconstructions and comparative analyses of Kickxellomycotina fungi.</title>
        <authorList>
            <person name="Reynolds N.K."/>
            <person name="Stajich J.E."/>
            <person name="Barry K."/>
            <person name="Grigoriev I.V."/>
            <person name="Crous P."/>
            <person name="Smith M.E."/>
        </authorList>
    </citation>
    <scope>NUCLEOTIDE SEQUENCE</scope>
    <source>
        <strain evidence="2">NBRC 100468</strain>
    </source>
</reference>
<feature type="non-terminal residue" evidence="2">
    <location>
        <position position="1"/>
    </location>
</feature>
<dbReference type="Proteomes" id="UP001150538">
    <property type="component" value="Unassembled WGS sequence"/>
</dbReference>
<name>A0A9W7ZHQ5_9FUNG</name>
<evidence type="ECO:0000313" key="3">
    <source>
        <dbReference type="Proteomes" id="UP001150538"/>
    </source>
</evidence>
<proteinExistence type="predicted"/>
<protein>
    <submittedName>
        <fullName evidence="2">Uncharacterized protein</fullName>
    </submittedName>
</protein>
<comment type="caution">
    <text evidence="2">The sequence shown here is derived from an EMBL/GenBank/DDBJ whole genome shotgun (WGS) entry which is preliminary data.</text>
</comment>
<feature type="compositionally biased region" description="Low complexity" evidence="1">
    <location>
        <begin position="154"/>
        <end position="164"/>
    </location>
</feature>